<evidence type="ECO:0000256" key="11">
    <source>
        <dbReference type="ARBA" id="ARBA00035585"/>
    </source>
</evidence>
<keyword evidence="6 12" id="KW-0915">Sodium</keyword>
<dbReference type="NCBIfam" id="NF010802">
    <property type="entry name" value="PRK14206.1"/>
    <property type="match status" value="1"/>
</dbReference>
<evidence type="ECO:0000256" key="4">
    <source>
        <dbReference type="ARBA" id="ARBA00022692"/>
    </source>
</evidence>
<evidence type="ECO:0000256" key="1">
    <source>
        <dbReference type="ARBA" id="ARBA00004651"/>
    </source>
</evidence>
<comment type="function">
    <text evidence="12">Fluoride-specific ion channel. Important for reducing fluoride concentration in the cell, thus reducing its toxicity.</text>
</comment>
<comment type="subcellular location">
    <subcellularLocation>
        <location evidence="1 12">Cell membrane</location>
        <topology evidence="1 12">Multi-pass membrane protein</topology>
    </subcellularLocation>
</comment>
<evidence type="ECO:0000256" key="2">
    <source>
        <dbReference type="ARBA" id="ARBA00022475"/>
    </source>
</evidence>
<reference evidence="13" key="1">
    <citation type="submission" date="2022-10" db="EMBL/GenBank/DDBJ databases">
        <title>Candidatus Kirkpatrella diaphorinas gen. nov., sp. nov., an uncultured endosymbiont identified in a population of Diaphorina citri from Hawaii.</title>
        <authorList>
            <person name="Henry E.M."/>
            <person name="Carlson C.R."/>
            <person name="Kuo Y.-W."/>
        </authorList>
    </citation>
    <scope>NUCLEOTIDE SEQUENCE</scope>
    <source>
        <strain evidence="13">CADCRV1</strain>
    </source>
</reference>
<keyword evidence="12" id="KW-0479">Metal-binding</keyword>
<dbReference type="EMBL" id="CP107052">
    <property type="protein sequence ID" value="UYH51361.1"/>
    <property type="molecule type" value="Genomic_DNA"/>
</dbReference>
<proteinExistence type="inferred from homology"/>
<comment type="similarity">
    <text evidence="10 12">Belongs to the fluoride channel Fluc/FEX (TC 1.A.43) family.</text>
</comment>
<protein>
    <recommendedName>
        <fullName evidence="12">Fluoride-specific ion channel FluC</fullName>
    </recommendedName>
</protein>
<feature type="binding site" evidence="12">
    <location>
        <position position="79"/>
    </location>
    <ligand>
        <name>Na(+)</name>
        <dbReference type="ChEBI" id="CHEBI:29101"/>
        <note>structural</note>
    </ligand>
</feature>
<evidence type="ECO:0000256" key="7">
    <source>
        <dbReference type="ARBA" id="ARBA00023065"/>
    </source>
</evidence>
<keyword evidence="12" id="KW-0813">Transport</keyword>
<dbReference type="HAMAP" id="MF_00454">
    <property type="entry name" value="FluC"/>
    <property type="match status" value="1"/>
</dbReference>
<evidence type="ECO:0000256" key="5">
    <source>
        <dbReference type="ARBA" id="ARBA00022989"/>
    </source>
</evidence>
<evidence type="ECO:0000256" key="3">
    <source>
        <dbReference type="ARBA" id="ARBA00022519"/>
    </source>
</evidence>
<evidence type="ECO:0000313" key="14">
    <source>
        <dbReference type="Proteomes" id="UP001163831"/>
    </source>
</evidence>
<keyword evidence="8 12" id="KW-0472">Membrane</keyword>
<dbReference type="NCBIfam" id="TIGR00494">
    <property type="entry name" value="crcB"/>
    <property type="match status" value="1"/>
</dbReference>
<feature type="transmembrane region" description="Helical" evidence="12">
    <location>
        <begin position="36"/>
        <end position="59"/>
    </location>
</feature>
<dbReference type="Proteomes" id="UP001163831">
    <property type="component" value="Chromosome"/>
</dbReference>
<keyword evidence="14" id="KW-1185">Reference proteome</keyword>
<dbReference type="RefSeq" id="WP_319806955.1">
    <property type="nucleotide sequence ID" value="NZ_CP107052.1"/>
</dbReference>
<accession>A0ABY6GL24</accession>
<keyword evidence="5 12" id="KW-1133">Transmembrane helix</keyword>
<comment type="catalytic activity">
    <reaction evidence="11">
        <text>fluoride(in) = fluoride(out)</text>
        <dbReference type="Rhea" id="RHEA:76159"/>
        <dbReference type="ChEBI" id="CHEBI:17051"/>
    </reaction>
    <physiologicalReaction direction="left-to-right" evidence="11">
        <dbReference type="Rhea" id="RHEA:76160"/>
    </physiologicalReaction>
</comment>
<evidence type="ECO:0000256" key="9">
    <source>
        <dbReference type="ARBA" id="ARBA00023303"/>
    </source>
</evidence>
<dbReference type="PANTHER" id="PTHR28259">
    <property type="entry name" value="FLUORIDE EXPORT PROTEIN 1-RELATED"/>
    <property type="match status" value="1"/>
</dbReference>
<dbReference type="Pfam" id="PF02537">
    <property type="entry name" value="CRCB"/>
    <property type="match status" value="1"/>
</dbReference>
<dbReference type="InterPro" id="IPR003691">
    <property type="entry name" value="FluC"/>
</dbReference>
<evidence type="ECO:0000256" key="6">
    <source>
        <dbReference type="ARBA" id="ARBA00023053"/>
    </source>
</evidence>
<dbReference type="PANTHER" id="PTHR28259:SF1">
    <property type="entry name" value="FLUORIDE EXPORT PROTEIN 1-RELATED"/>
    <property type="match status" value="1"/>
</dbReference>
<evidence type="ECO:0000313" key="13">
    <source>
        <dbReference type="EMBL" id="UYH51361.1"/>
    </source>
</evidence>
<keyword evidence="2 12" id="KW-1003">Cell membrane</keyword>
<sequence>MSFFSCLLVMIGGAIGTLGRFLVGYAARPISHGFPWGTVLGINVVGSFIIGFFGTLTLAHGRFPVSENTRLFVMVGLCGGYTTFSSFSLQTLDLIRSGAWEKALANVVLSCALCVLAVAAGHGIASHLNGHAIEIAQLDIEEES</sequence>
<feature type="transmembrane region" description="Helical" evidence="12">
    <location>
        <begin position="71"/>
        <end position="92"/>
    </location>
</feature>
<keyword evidence="3" id="KW-0997">Cell inner membrane</keyword>
<organism evidence="13 14">
    <name type="scientific">Candidatus Kirkpatrickella diaphorinae</name>
    <dbReference type="NCBI Taxonomy" id="2984322"/>
    <lineage>
        <taxon>Bacteria</taxon>
        <taxon>Pseudomonadati</taxon>
        <taxon>Pseudomonadota</taxon>
        <taxon>Alphaproteobacteria</taxon>
        <taxon>Acetobacterales</taxon>
        <taxon>Acetobacteraceae</taxon>
        <taxon>Candidatus Kirkpatrickella</taxon>
    </lineage>
</organism>
<name>A0ABY6GL24_9PROT</name>
<gene>
    <name evidence="12 13" type="primary">crcB</name>
    <name evidence="12" type="synonym">fluC</name>
    <name evidence="13" type="ORF">N5W20_00275</name>
</gene>
<evidence type="ECO:0000256" key="12">
    <source>
        <dbReference type="HAMAP-Rule" id="MF_00454"/>
    </source>
</evidence>
<keyword evidence="4 12" id="KW-0812">Transmembrane</keyword>
<feature type="transmembrane region" description="Helical" evidence="12">
    <location>
        <begin position="104"/>
        <end position="125"/>
    </location>
</feature>
<feature type="binding site" evidence="12">
    <location>
        <position position="82"/>
    </location>
    <ligand>
        <name>Na(+)</name>
        <dbReference type="ChEBI" id="CHEBI:29101"/>
        <note>structural</note>
    </ligand>
</feature>
<comment type="activity regulation">
    <text evidence="12">Na(+) is not transported, but it plays an essential structural role and its presence is essential for fluoride channel function.</text>
</comment>
<keyword evidence="9 12" id="KW-0407">Ion channel</keyword>
<evidence type="ECO:0000256" key="10">
    <source>
        <dbReference type="ARBA" id="ARBA00035120"/>
    </source>
</evidence>
<keyword evidence="7 12" id="KW-0406">Ion transport</keyword>
<evidence type="ECO:0000256" key="8">
    <source>
        <dbReference type="ARBA" id="ARBA00023136"/>
    </source>
</evidence>